<feature type="compositionally biased region" description="Low complexity" evidence="1">
    <location>
        <begin position="205"/>
        <end position="223"/>
    </location>
</feature>
<proteinExistence type="predicted"/>
<evidence type="ECO:0000256" key="1">
    <source>
        <dbReference type="SAM" id="MobiDB-lite"/>
    </source>
</evidence>
<feature type="compositionally biased region" description="Low complexity" evidence="1">
    <location>
        <begin position="185"/>
        <end position="194"/>
    </location>
</feature>
<feature type="compositionally biased region" description="Low complexity" evidence="1">
    <location>
        <begin position="285"/>
        <end position="306"/>
    </location>
</feature>
<dbReference type="VEuPathDB" id="TrichDB:TVAG_049930"/>
<dbReference type="InParanoid" id="A2EVY8"/>
<dbReference type="VEuPathDB" id="TrichDB:TVAGG3_0548770"/>
<feature type="compositionally biased region" description="Low complexity" evidence="1">
    <location>
        <begin position="247"/>
        <end position="275"/>
    </location>
</feature>
<organism evidence="2 3">
    <name type="scientific">Trichomonas vaginalis (strain ATCC PRA-98 / G3)</name>
    <dbReference type="NCBI Taxonomy" id="412133"/>
    <lineage>
        <taxon>Eukaryota</taxon>
        <taxon>Metamonada</taxon>
        <taxon>Parabasalia</taxon>
        <taxon>Trichomonadida</taxon>
        <taxon>Trichomonadidae</taxon>
        <taxon>Trichomonas</taxon>
    </lineage>
</organism>
<dbReference type="KEGG" id="tva:4761051"/>
<gene>
    <name evidence="2" type="ORF">TVAG_049930</name>
</gene>
<dbReference type="AlphaFoldDB" id="A2EVY8"/>
<protein>
    <submittedName>
        <fullName evidence="2">Large tegument protein, putative</fullName>
    </submittedName>
</protein>
<reference evidence="2" key="1">
    <citation type="submission" date="2006-10" db="EMBL/GenBank/DDBJ databases">
        <authorList>
            <person name="Amadeo P."/>
            <person name="Zhao Q."/>
            <person name="Wortman J."/>
            <person name="Fraser-Liggett C."/>
            <person name="Carlton J."/>
        </authorList>
    </citation>
    <scope>NUCLEOTIDE SEQUENCE</scope>
    <source>
        <strain evidence="2">G3</strain>
    </source>
</reference>
<feature type="region of interest" description="Disordered" evidence="1">
    <location>
        <begin position="90"/>
        <end position="544"/>
    </location>
</feature>
<feature type="compositionally biased region" description="Polar residues" evidence="1">
    <location>
        <begin position="498"/>
        <end position="534"/>
    </location>
</feature>
<sequence>MSPDTTIPDNITVSQPSGPLMVEEHYYYNTFDNKIIDELQKKQSKSNKVSIAIQSASETSIIPKNFTRKPKFQPKLCTELIDIIPPPVVEEPPPAQEVPQGKSVSGGLGAPKGQIKLSLGGKPNLSGGAAPTLNMSNGAAGTSIPKLQHNIGGKKDDDKSKDAKPTTGLKLNTPSLGGSGGGGLKLAAPKLSLSTTPKTEEAKPADAPAGDKPAEPAAAPAKPGGLGLSIPKLGTTLGAKPGGLSLAKPGVPAAPAAKPGGLSLSIPKIPSAAPTPAAPKEPEAPAETTTTTTTPAAPAAAPASKPGFNFTIPKAGAPKPGGITLPGPKAPAAPATGAKPGITSLSLSKPGSGFNPVAHGQPAAPEAAPPAVEQAPAAEQPPASEQSSEQPAPEPAPPAESKPSLGFNLSKPAGSNLPKFGGFNLNIPGKPAAKPAEPAPANTSAAAQASGDEWDAVAGQPPPPAPATTSKPGNTGLGLSLPSTSSAAPANKGWGTVGANNGWSTNKPGNASSGWSMASKPSASGNGWGSSKASGNGWGSGWKK</sequence>
<name>A2EVY8_TRIV3</name>
<keyword evidence="3" id="KW-1185">Reference proteome</keyword>
<feature type="compositionally biased region" description="Low complexity" evidence="1">
    <location>
        <begin position="361"/>
        <end position="391"/>
    </location>
</feature>
<dbReference type="STRING" id="5722.A2EVY8"/>
<reference evidence="2" key="2">
    <citation type="journal article" date="2007" name="Science">
        <title>Draft genome sequence of the sexually transmitted pathogen Trichomonas vaginalis.</title>
        <authorList>
            <person name="Carlton J.M."/>
            <person name="Hirt R.P."/>
            <person name="Silva J.C."/>
            <person name="Delcher A.L."/>
            <person name="Schatz M."/>
            <person name="Zhao Q."/>
            <person name="Wortman J.R."/>
            <person name="Bidwell S.L."/>
            <person name="Alsmark U.C.M."/>
            <person name="Besteiro S."/>
            <person name="Sicheritz-Ponten T."/>
            <person name="Noel C.J."/>
            <person name="Dacks J.B."/>
            <person name="Foster P.G."/>
            <person name="Simillion C."/>
            <person name="Van de Peer Y."/>
            <person name="Miranda-Saavedra D."/>
            <person name="Barton G.J."/>
            <person name="Westrop G.D."/>
            <person name="Mueller S."/>
            <person name="Dessi D."/>
            <person name="Fiori P.L."/>
            <person name="Ren Q."/>
            <person name="Paulsen I."/>
            <person name="Zhang H."/>
            <person name="Bastida-Corcuera F.D."/>
            <person name="Simoes-Barbosa A."/>
            <person name="Brown M.T."/>
            <person name="Hayes R.D."/>
            <person name="Mukherjee M."/>
            <person name="Okumura C.Y."/>
            <person name="Schneider R."/>
            <person name="Smith A.J."/>
            <person name="Vanacova S."/>
            <person name="Villalvazo M."/>
            <person name="Haas B.J."/>
            <person name="Pertea M."/>
            <person name="Feldblyum T.V."/>
            <person name="Utterback T.R."/>
            <person name="Shu C.L."/>
            <person name="Osoegawa K."/>
            <person name="de Jong P.J."/>
            <person name="Hrdy I."/>
            <person name="Horvathova L."/>
            <person name="Zubacova Z."/>
            <person name="Dolezal P."/>
            <person name="Malik S.B."/>
            <person name="Logsdon J.M. Jr."/>
            <person name="Henze K."/>
            <person name="Gupta A."/>
            <person name="Wang C.C."/>
            <person name="Dunne R.L."/>
            <person name="Upcroft J.A."/>
            <person name="Upcroft P."/>
            <person name="White O."/>
            <person name="Salzberg S.L."/>
            <person name="Tang P."/>
            <person name="Chiu C.-H."/>
            <person name="Lee Y.-S."/>
            <person name="Embley T.M."/>
            <person name="Coombs G.H."/>
            <person name="Mottram J.C."/>
            <person name="Tachezy J."/>
            <person name="Fraser-Liggett C.M."/>
            <person name="Johnson P.J."/>
        </authorList>
    </citation>
    <scope>NUCLEOTIDE SEQUENCE [LARGE SCALE GENOMIC DNA]</scope>
    <source>
        <strain evidence="2">G3</strain>
    </source>
</reference>
<feature type="compositionally biased region" description="Basic and acidic residues" evidence="1">
    <location>
        <begin position="153"/>
        <end position="164"/>
    </location>
</feature>
<accession>A2EVY8</accession>
<feature type="compositionally biased region" description="Low complexity" evidence="1">
    <location>
        <begin position="428"/>
        <end position="449"/>
    </location>
</feature>
<dbReference type="EMBL" id="DS113512">
    <property type="protein sequence ID" value="EAY03209.1"/>
    <property type="molecule type" value="Genomic_DNA"/>
</dbReference>
<evidence type="ECO:0000313" key="2">
    <source>
        <dbReference type="EMBL" id="EAY03209.1"/>
    </source>
</evidence>
<dbReference type="Proteomes" id="UP000001542">
    <property type="component" value="Unassembled WGS sequence"/>
</dbReference>
<evidence type="ECO:0000313" key="3">
    <source>
        <dbReference type="Proteomes" id="UP000001542"/>
    </source>
</evidence>
<feature type="compositionally biased region" description="Low complexity" evidence="1">
    <location>
        <begin position="467"/>
        <end position="491"/>
    </location>
</feature>
<feature type="compositionally biased region" description="Low complexity" evidence="1">
    <location>
        <begin position="326"/>
        <end position="341"/>
    </location>
</feature>
<dbReference type="OMA" id="WSMASKP"/>